<dbReference type="Gene3D" id="3.20.20.70">
    <property type="entry name" value="Aldolase class I"/>
    <property type="match status" value="1"/>
</dbReference>
<dbReference type="NCBIfam" id="TIGR00262">
    <property type="entry name" value="trpA"/>
    <property type="match status" value="1"/>
</dbReference>
<evidence type="ECO:0000256" key="7">
    <source>
        <dbReference type="ARBA" id="ARBA00023239"/>
    </source>
</evidence>
<keyword evidence="5" id="KW-0822">Tryptophan biosynthesis</keyword>
<dbReference type="GO" id="GO:0004834">
    <property type="term" value="F:tryptophan synthase activity"/>
    <property type="evidence" value="ECO:0007669"/>
    <property type="project" value="UniProtKB-EC"/>
</dbReference>
<dbReference type="SUPFAM" id="SSF51366">
    <property type="entry name" value="Ribulose-phoshate binding barrel"/>
    <property type="match status" value="1"/>
</dbReference>
<dbReference type="EC" id="4.2.1.20" evidence="3"/>
<evidence type="ECO:0000313" key="10">
    <source>
        <dbReference type="EMBL" id="MCM2579682.1"/>
    </source>
</evidence>
<protein>
    <recommendedName>
        <fullName evidence="3">tryptophan synthase</fullName>
        <ecNumber evidence="3">4.2.1.20</ecNumber>
    </recommendedName>
</protein>
<dbReference type="Pfam" id="PF00290">
    <property type="entry name" value="Trp_syntA"/>
    <property type="match status" value="1"/>
</dbReference>
<keyword evidence="7 10" id="KW-0456">Lyase</keyword>
<comment type="pathway">
    <text evidence="1">Amino-acid biosynthesis; L-tryptophan biosynthesis; L-tryptophan from chorismate: step 5/5.</text>
</comment>
<accession>A0ABT0XB01</accession>
<dbReference type="RefSeq" id="WP_251417791.1">
    <property type="nucleotide sequence ID" value="NZ_JAMQGM010000045.1"/>
</dbReference>
<evidence type="ECO:0000313" key="11">
    <source>
        <dbReference type="Proteomes" id="UP001167160"/>
    </source>
</evidence>
<evidence type="ECO:0000256" key="4">
    <source>
        <dbReference type="ARBA" id="ARBA00022605"/>
    </source>
</evidence>
<sequence length="289" mass="30014">MTYDVHVRDAANQASNALRIGLDSTQPALGTFSVAGYPDLRSSVETFVAFAQNGATVLEVGAPAQDPWLDGPVIAAAHRRALRRGDGVSTTLETVRQVSTLSDRPVVTMIYWATVLAYGPERMARELASVGAAGCLVPDVPPGYSRTWAMTAVEHGITAPLLADRGVSRDEMSATCRAARGFIYAPAATGKRTGYLAGIDLASLASFVGSARRIAPTTPVLTGIGISTPELAAAAVQQCGVAGVVIGSPLVRALTDGGLDRAIPLVERFAASLNQAGRARVGLTCDEKP</sequence>
<dbReference type="CDD" id="cd04724">
    <property type="entry name" value="Tryptophan_synthase_alpha"/>
    <property type="match status" value="1"/>
</dbReference>
<dbReference type="PANTHER" id="PTHR43406:SF1">
    <property type="entry name" value="TRYPTOPHAN SYNTHASE ALPHA CHAIN, CHLOROPLASTIC"/>
    <property type="match status" value="1"/>
</dbReference>
<comment type="caution">
    <text evidence="10">The sequence shown here is derived from an EMBL/GenBank/DDBJ whole genome shotgun (WGS) entry which is preliminary data.</text>
</comment>
<dbReference type="InterPro" id="IPR011060">
    <property type="entry name" value="RibuloseP-bd_barrel"/>
</dbReference>
<keyword evidence="11" id="KW-1185">Reference proteome</keyword>
<gene>
    <name evidence="10" type="primary">trpA</name>
    <name evidence="10" type="ORF">M1E25_20415</name>
</gene>
<reference evidence="10" key="1">
    <citation type="journal article" date="2023" name="Int. J. Syst. Evol. Microbiol.">
        <title>Streptomyces meridianus sp. nov. isolated from brackish water of the Tagus estuary in Alcochete, Portugal.</title>
        <authorList>
            <person name="Santos J.D.N."/>
            <person name="Klimek D."/>
            <person name="Calusinska M."/>
            <person name="Lobo Da Cunha A."/>
            <person name="Catita J."/>
            <person name="Goncalves H."/>
            <person name="Gonzalez I."/>
            <person name="Reyes F."/>
            <person name="Lage O.M."/>
        </authorList>
    </citation>
    <scope>NUCLEOTIDE SEQUENCE</scope>
    <source>
        <strain evidence="10">MTZ3.1</strain>
    </source>
</reference>
<dbReference type="PANTHER" id="PTHR43406">
    <property type="entry name" value="TRYPTOPHAN SYNTHASE, ALPHA CHAIN"/>
    <property type="match status" value="1"/>
</dbReference>
<organism evidence="10 11">
    <name type="scientific">Streptomyces meridianus</name>
    <dbReference type="NCBI Taxonomy" id="2938945"/>
    <lineage>
        <taxon>Bacteria</taxon>
        <taxon>Bacillati</taxon>
        <taxon>Actinomycetota</taxon>
        <taxon>Actinomycetes</taxon>
        <taxon>Kitasatosporales</taxon>
        <taxon>Streptomycetaceae</taxon>
        <taxon>Streptomyces</taxon>
    </lineage>
</organism>
<dbReference type="Proteomes" id="UP001167160">
    <property type="component" value="Unassembled WGS sequence"/>
</dbReference>
<evidence type="ECO:0000256" key="9">
    <source>
        <dbReference type="RuleBase" id="RU003662"/>
    </source>
</evidence>
<name>A0ABT0XB01_9ACTN</name>
<proteinExistence type="inferred from homology"/>
<keyword evidence="4" id="KW-0028">Amino-acid biosynthesis</keyword>
<evidence type="ECO:0000256" key="8">
    <source>
        <dbReference type="ARBA" id="ARBA00049047"/>
    </source>
</evidence>
<comment type="subunit">
    <text evidence="2">Tetramer of two alpha and two beta chains.</text>
</comment>
<evidence type="ECO:0000256" key="5">
    <source>
        <dbReference type="ARBA" id="ARBA00022822"/>
    </source>
</evidence>
<dbReference type="InterPro" id="IPR002028">
    <property type="entry name" value="Trp_synthase_suA"/>
</dbReference>
<evidence type="ECO:0000256" key="2">
    <source>
        <dbReference type="ARBA" id="ARBA00011270"/>
    </source>
</evidence>
<keyword evidence="6" id="KW-0057">Aromatic amino acid biosynthesis</keyword>
<comment type="similarity">
    <text evidence="9">Belongs to the TrpA family.</text>
</comment>
<dbReference type="InterPro" id="IPR013785">
    <property type="entry name" value="Aldolase_TIM"/>
</dbReference>
<dbReference type="EMBL" id="JAMQGM010000045">
    <property type="protein sequence ID" value="MCM2579682.1"/>
    <property type="molecule type" value="Genomic_DNA"/>
</dbReference>
<comment type="catalytic activity">
    <reaction evidence="8">
        <text>(1S,2R)-1-C-(indol-3-yl)glycerol 3-phosphate + L-serine = D-glyceraldehyde 3-phosphate + L-tryptophan + H2O</text>
        <dbReference type="Rhea" id="RHEA:10532"/>
        <dbReference type="ChEBI" id="CHEBI:15377"/>
        <dbReference type="ChEBI" id="CHEBI:33384"/>
        <dbReference type="ChEBI" id="CHEBI:57912"/>
        <dbReference type="ChEBI" id="CHEBI:58866"/>
        <dbReference type="ChEBI" id="CHEBI:59776"/>
        <dbReference type="EC" id="4.2.1.20"/>
    </reaction>
</comment>
<evidence type="ECO:0000256" key="1">
    <source>
        <dbReference type="ARBA" id="ARBA00004733"/>
    </source>
</evidence>
<evidence type="ECO:0000256" key="6">
    <source>
        <dbReference type="ARBA" id="ARBA00023141"/>
    </source>
</evidence>
<evidence type="ECO:0000256" key="3">
    <source>
        <dbReference type="ARBA" id="ARBA00012043"/>
    </source>
</evidence>